<dbReference type="GO" id="GO:0003723">
    <property type="term" value="F:RNA binding"/>
    <property type="evidence" value="ECO:0007669"/>
    <property type="project" value="UniProtKB-UniRule"/>
</dbReference>
<dbReference type="SMART" id="SM00322">
    <property type="entry name" value="KH"/>
    <property type="match status" value="1"/>
</dbReference>
<dbReference type="SUPFAM" id="SSF54791">
    <property type="entry name" value="Eukaryotic type KH-domain (KH-domain type I)"/>
    <property type="match status" value="1"/>
</dbReference>
<keyword evidence="5" id="KW-1185">Reference proteome</keyword>
<organism evidence="4 5">
    <name type="scientific">Trichinella nelsoni</name>
    <dbReference type="NCBI Taxonomy" id="6336"/>
    <lineage>
        <taxon>Eukaryota</taxon>
        <taxon>Metazoa</taxon>
        <taxon>Ecdysozoa</taxon>
        <taxon>Nematoda</taxon>
        <taxon>Enoplea</taxon>
        <taxon>Dorylaimia</taxon>
        <taxon>Trichinellida</taxon>
        <taxon>Trichinellidae</taxon>
        <taxon>Trichinella</taxon>
    </lineage>
</organism>
<keyword evidence="1" id="KW-0694">RNA-binding</keyword>
<name>A0A0V0S9J1_9BILA</name>
<dbReference type="EMBL" id="JYDL01000025">
    <property type="protein sequence ID" value="KRX23274.1"/>
    <property type="molecule type" value="Genomic_DNA"/>
</dbReference>
<gene>
    <name evidence="4" type="ORF">T07_9854</name>
</gene>
<dbReference type="CDD" id="cd00105">
    <property type="entry name" value="KH-I"/>
    <property type="match status" value="1"/>
</dbReference>
<proteinExistence type="predicted"/>
<comment type="caution">
    <text evidence="4">The sequence shown here is derived from an EMBL/GenBank/DDBJ whole genome shotgun (WGS) entry which is preliminary data.</text>
</comment>
<dbReference type="InterPro" id="IPR036612">
    <property type="entry name" value="KH_dom_type_1_sf"/>
</dbReference>
<evidence type="ECO:0000256" key="1">
    <source>
        <dbReference type="PROSITE-ProRule" id="PRU00117"/>
    </source>
</evidence>
<dbReference type="PROSITE" id="PS50084">
    <property type="entry name" value="KH_TYPE_1"/>
    <property type="match status" value="1"/>
</dbReference>
<dbReference type="Proteomes" id="UP000054630">
    <property type="component" value="Unassembled WGS sequence"/>
</dbReference>
<dbReference type="OrthoDB" id="5917799at2759"/>
<protein>
    <recommendedName>
        <fullName evidence="3">K Homology domain-containing protein</fullName>
    </recommendedName>
</protein>
<dbReference type="InterPro" id="IPR004087">
    <property type="entry name" value="KH_dom"/>
</dbReference>
<dbReference type="Gene3D" id="3.30.1370.10">
    <property type="entry name" value="K Homology domain, type 1"/>
    <property type="match status" value="1"/>
</dbReference>
<evidence type="ECO:0000313" key="4">
    <source>
        <dbReference type="EMBL" id="KRX23274.1"/>
    </source>
</evidence>
<dbReference type="Pfam" id="PF00013">
    <property type="entry name" value="KH_1"/>
    <property type="match status" value="1"/>
</dbReference>
<sequence>MDLHCGEIFERIDSIIMEAKQGHIPENIQMKLLQILSFLKVHGKRLEIVSRERIESLYEAFNVFNSMLMNNTAENNGRHLLNELLELREKRWKIHENDQDFDLNELEIFDKKNLMNKDNKSISNEKNGTLPQIVQNKDMEKIPKTFNKCKAICKSSYSLANHSVAISYKENMSMKKELSIVEKKYTKFLSNDGQNMKIINWNNAVKFIESLYLRQHEPFLSLEEEKIFQNVIKIMNNNANRMDVSSQMIIDLLNTFIRDLLEKKTAIFNPNLKKEMKTFLKKQNCNKRNNMENALPMVNGSGQKELEPSTRTTSVSTKSRDLPVIFLAEKTNYPTSEFEKFNLCNHESISLDLNGSAEIFKKDIFVKGEPIVEEVFYREIFVERSFCSAIIGHSGSTILKIEHLTNCTIIMKPIVEELNHRNILIFGFTEDAVNAADSFIRFFIKFGVNLSNVKGFIFKPTKEDDLQTASLLFQYPVNLNEQLLGNVSSVKDLYKMRQVIERALDNLYYRNKFLINGKSSESSENIFEKKKTIHFRLTLCPDHEDNTVEFNRCEHVIYKDNFMKKSIINEIYENASNQHIFSILEAEYELRKTEKSEWMIKGISVEAFRKIADSSDSILYFIESAAGVKLSFNNENINLDKHEVVLLFMVSSTRKRLTSASKLIDFIGKHNLNFVWLDYEKTKPISNSMTSDYLTKNRMVNIFNEIRHLEIMDLNRLIKWAAFKCIKKRKTDEYKKNENLNVTLNGERKNATVAECVTKNFSNQELCNTIDLWKIMQLKKKLLQIQTTCSTKNVMKLITEAVLQEILH</sequence>
<dbReference type="InterPro" id="IPR004088">
    <property type="entry name" value="KH_dom_type_1"/>
</dbReference>
<feature type="region of interest" description="Disordered" evidence="2">
    <location>
        <begin position="296"/>
        <end position="316"/>
    </location>
</feature>
<evidence type="ECO:0000259" key="3">
    <source>
        <dbReference type="SMART" id="SM00322"/>
    </source>
</evidence>
<accession>A0A0V0S9J1</accession>
<feature type="domain" description="K Homology" evidence="3">
    <location>
        <begin position="374"/>
        <end position="445"/>
    </location>
</feature>
<evidence type="ECO:0000256" key="2">
    <source>
        <dbReference type="SAM" id="MobiDB-lite"/>
    </source>
</evidence>
<dbReference type="AlphaFoldDB" id="A0A0V0S9J1"/>
<reference evidence="4 5" key="1">
    <citation type="submission" date="2015-01" db="EMBL/GenBank/DDBJ databases">
        <title>Evolution of Trichinella species and genotypes.</title>
        <authorList>
            <person name="Korhonen P.K."/>
            <person name="Edoardo P."/>
            <person name="Giuseppe L.R."/>
            <person name="Gasser R.B."/>
        </authorList>
    </citation>
    <scope>NUCLEOTIDE SEQUENCE [LARGE SCALE GENOMIC DNA]</scope>
    <source>
        <strain evidence="4">ISS37</strain>
    </source>
</reference>
<evidence type="ECO:0000313" key="5">
    <source>
        <dbReference type="Proteomes" id="UP000054630"/>
    </source>
</evidence>